<dbReference type="Proteomes" id="UP001059597">
    <property type="component" value="Chromosome"/>
</dbReference>
<evidence type="ECO:0000313" key="3">
    <source>
        <dbReference type="Proteomes" id="UP001059597"/>
    </source>
</evidence>
<keyword evidence="3" id="KW-1185">Reference proteome</keyword>
<feature type="region of interest" description="Disordered" evidence="1">
    <location>
        <begin position="23"/>
        <end position="68"/>
    </location>
</feature>
<organism evidence="2 3">
    <name type="scientific">Streptomyces nigrescens</name>
    <dbReference type="NCBI Taxonomy" id="1920"/>
    <lineage>
        <taxon>Bacteria</taxon>
        <taxon>Bacillati</taxon>
        <taxon>Actinomycetota</taxon>
        <taxon>Actinomycetes</taxon>
        <taxon>Kitasatosporales</taxon>
        <taxon>Streptomycetaceae</taxon>
        <taxon>Streptomyces</taxon>
    </lineage>
</organism>
<proteinExistence type="predicted"/>
<dbReference type="EMBL" id="AP026073">
    <property type="protein sequence ID" value="BDM66797.1"/>
    <property type="molecule type" value="Genomic_DNA"/>
</dbReference>
<accession>A0ABM7ZKJ4</accession>
<evidence type="ECO:0000256" key="1">
    <source>
        <dbReference type="SAM" id="MobiDB-lite"/>
    </source>
</evidence>
<evidence type="ECO:0000313" key="2">
    <source>
        <dbReference type="EMBL" id="BDM66797.1"/>
    </source>
</evidence>
<reference evidence="2" key="1">
    <citation type="submission" date="2022-06" db="EMBL/GenBank/DDBJ databases">
        <title>Complete genome sequence of Streptomyces nigrescens HEK616.</title>
        <authorList>
            <person name="Asamizu S."/>
            <person name="Onaka H."/>
        </authorList>
    </citation>
    <scope>NUCLEOTIDE SEQUENCE</scope>
    <source>
        <strain evidence="2">HEK616</strain>
    </source>
</reference>
<name>A0ABM7ZKJ4_STRNI</name>
<sequence>MESPVASATSRRVVRLLGLAMSGSLPKAGGTAGPHRPDEVGAGSGGDGTAPVVGPGALRGAGLDTLSG</sequence>
<protein>
    <submittedName>
        <fullName evidence="2">Uncharacterized protein</fullName>
    </submittedName>
</protein>
<gene>
    <name evidence="2" type="ORF">HEK616_02840</name>
</gene>